<dbReference type="PANTHER" id="PTHR30563:SF0">
    <property type="entry name" value="DNA RECOMBINATION PROTEIN RMUC"/>
    <property type="match status" value="1"/>
</dbReference>
<feature type="coiled-coil region" evidence="5">
    <location>
        <begin position="109"/>
        <end position="151"/>
    </location>
</feature>
<gene>
    <name evidence="8" type="primary">rmuC</name>
    <name evidence="8" type="ORF">IAC50_01530</name>
</gene>
<keyword evidence="7" id="KW-1133">Transmembrane helix</keyword>
<evidence type="ECO:0000256" key="5">
    <source>
        <dbReference type="SAM" id="Coils"/>
    </source>
</evidence>
<dbReference type="Proteomes" id="UP000824090">
    <property type="component" value="Unassembled WGS sequence"/>
</dbReference>
<dbReference type="AlphaFoldDB" id="A0A9D1L6N2"/>
<reference evidence="8" key="2">
    <citation type="journal article" date="2021" name="PeerJ">
        <title>Extensive microbial diversity within the chicken gut microbiome revealed by metagenomics and culture.</title>
        <authorList>
            <person name="Gilroy R."/>
            <person name="Ravi A."/>
            <person name="Getino M."/>
            <person name="Pursley I."/>
            <person name="Horton D.L."/>
            <person name="Alikhan N.F."/>
            <person name="Baker D."/>
            <person name="Gharbi K."/>
            <person name="Hall N."/>
            <person name="Watson M."/>
            <person name="Adriaenssens E.M."/>
            <person name="Foster-Nyarko E."/>
            <person name="Jarju S."/>
            <person name="Secka A."/>
            <person name="Antonio M."/>
            <person name="Oren A."/>
            <person name="Chaudhuri R.R."/>
            <person name="La Ragione R."/>
            <person name="Hildebrand F."/>
            <person name="Pallen M.J."/>
        </authorList>
    </citation>
    <scope>NUCLEOTIDE SEQUENCE</scope>
    <source>
        <strain evidence="8">ChiHcec3-6078</strain>
    </source>
</reference>
<evidence type="ECO:0000313" key="9">
    <source>
        <dbReference type="Proteomes" id="UP000824090"/>
    </source>
</evidence>
<reference evidence="8" key="1">
    <citation type="submission" date="2020-10" db="EMBL/GenBank/DDBJ databases">
        <authorList>
            <person name="Gilroy R."/>
        </authorList>
    </citation>
    <scope>NUCLEOTIDE SEQUENCE</scope>
    <source>
        <strain evidence="8">ChiHcec3-6078</strain>
    </source>
</reference>
<evidence type="ECO:0000256" key="6">
    <source>
        <dbReference type="SAM" id="MobiDB-lite"/>
    </source>
</evidence>
<evidence type="ECO:0000256" key="7">
    <source>
        <dbReference type="SAM" id="Phobius"/>
    </source>
</evidence>
<dbReference type="PANTHER" id="PTHR30563">
    <property type="entry name" value="DNA RECOMBINATION PROTEIN RMUC"/>
    <property type="match status" value="1"/>
</dbReference>
<comment type="similarity">
    <text evidence="2">Belongs to the RmuC family.</text>
</comment>
<evidence type="ECO:0000256" key="2">
    <source>
        <dbReference type="ARBA" id="ARBA00009840"/>
    </source>
</evidence>
<evidence type="ECO:0000313" key="8">
    <source>
        <dbReference type="EMBL" id="HIU25163.1"/>
    </source>
</evidence>
<keyword evidence="7" id="KW-0812">Transmembrane</keyword>
<comment type="function">
    <text evidence="1">Involved in DNA recombination.</text>
</comment>
<keyword evidence="4" id="KW-0233">DNA recombination</keyword>
<evidence type="ECO:0000256" key="1">
    <source>
        <dbReference type="ARBA" id="ARBA00003416"/>
    </source>
</evidence>
<keyword evidence="3 5" id="KW-0175">Coiled coil</keyword>
<evidence type="ECO:0000256" key="3">
    <source>
        <dbReference type="ARBA" id="ARBA00023054"/>
    </source>
</evidence>
<dbReference type="InterPro" id="IPR003798">
    <property type="entry name" value="DNA_recombination_RmuC"/>
</dbReference>
<comment type="caution">
    <text evidence="8">The sequence shown here is derived from an EMBL/GenBank/DDBJ whole genome shotgun (WGS) entry which is preliminary data.</text>
</comment>
<accession>A0A9D1L6N2</accession>
<dbReference type="GO" id="GO:0006310">
    <property type="term" value="P:DNA recombination"/>
    <property type="evidence" value="ECO:0007669"/>
    <property type="project" value="UniProtKB-KW"/>
</dbReference>
<feature type="compositionally biased region" description="Basic and acidic residues" evidence="6">
    <location>
        <begin position="49"/>
        <end position="63"/>
    </location>
</feature>
<name>A0A9D1L6N2_9FIRM</name>
<feature type="region of interest" description="Disordered" evidence="6">
    <location>
        <begin position="41"/>
        <end position="63"/>
    </location>
</feature>
<organism evidence="8 9">
    <name type="scientific">Candidatus Allocopromorpha excrementigallinarum</name>
    <dbReference type="NCBI Taxonomy" id="2840742"/>
    <lineage>
        <taxon>Bacteria</taxon>
        <taxon>Bacillati</taxon>
        <taxon>Bacillota</taxon>
        <taxon>Clostridia</taxon>
        <taxon>Eubacteriales</taxon>
        <taxon>Eubacteriaceae</taxon>
        <taxon>Eubacteriaceae incertae sedis</taxon>
        <taxon>Candidatus Allocopromorpha</taxon>
    </lineage>
</organism>
<dbReference type="EMBL" id="DVMP01000035">
    <property type="protein sequence ID" value="HIU25163.1"/>
    <property type="molecule type" value="Genomic_DNA"/>
</dbReference>
<proteinExistence type="inferred from homology"/>
<keyword evidence="7" id="KW-0472">Membrane</keyword>
<feature type="transmembrane region" description="Helical" evidence="7">
    <location>
        <begin position="15"/>
        <end position="36"/>
    </location>
</feature>
<evidence type="ECO:0000256" key="4">
    <source>
        <dbReference type="ARBA" id="ARBA00023172"/>
    </source>
</evidence>
<dbReference type="Pfam" id="PF02646">
    <property type="entry name" value="RmuC"/>
    <property type="match status" value="1"/>
</dbReference>
<sequence length="426" mass="47551">MKNTTEENRLENLNLIMLASLLAAVAVLIVLAIVMISRLSKGSGGSGTGERDLREEMNRSRQETIETVQSSVKNMGDILAQSQRESADMQSKRLGELNRQFSDTSMEIEQRLENIRKTMESRIAAMTEENNRQLSEMRNTVDEKLQKTLEERIGRSFKQVSDTLEQVTRGLGEMQTLAAGVGDLKKVLSNVKTRGILGEIQLGAILEQILSPEQYDENVAVRGGSERVEFAVKFPCEGEGFVYLPIDSKFPADAYTNLLDAYDTGDKALIKTAVDGLKNAVIKSARDIKTKYIHPPATTEFAIMFLPFEGLYAEVLRQGIVESLQQDYRVTIAGPTTMAAMLNSFQMGFRSLALQKRSGEVWDTLAKVRNEFDKFGEVLTKTQNKMEQAQKDLELLVGVRTRTIQRALKNVALEDGVKGELPEDQI</sequence>
<protein>
    <submittedName>
        <fullName evidence="8">DNA recombination protein RmuC</fullName>
    </submittedName>
</protein>